<keyword evidence="1" id="KW-1133">Transmembrane helix</keyword>
<sequence>MFQRMTSLLKLQNTPSEEWQKMPVHLRRFLYATFVVEGVLCLYLLKSMASPLFHLTMLLPAAFLQHQVSVAQFSLIVSMYLTVAAIGSIAAGAFLLRKNYEKSMMRYAVIQELKQSTAPKKN</sequence>
<reference evidence="2 3" key="1">
    <citation type="submission" date="2017-09" db="EMBL/GenBank/DDBJ databases">
        <authorList>
            <person name="Kim K.H."/>
            <person name="Chun B.H."/>
            <person name="Han G.S."/>
            <person name="Hyun S.G."/>
            <person name="Jeon C.O."/>
        </authorList>
    </citation>
    <scope>NUCLEOTIDE SEQUENCE [LARGE SCALE GENOMIC DNA]</scope>
    <source>
        <strain evidence="2 3">SH</strain>
    </source>
</reference>
<evidence type="ECO:0000256" key="1">
    <source>
        <dbReference type="SAM" id="Phobius"/>
    </source>
</evidence>
<evidence type="ECO:0000313" key="2">
    <source>
        <dbReference type="EMBL" id="AXN01051.1"/>
    </source>
</evidence>
<reference evidence="2 3" key="2">
    <citation type="submission" date="2018-08" db="EMBL/GenBank/DDBJ databases">
        <title>Acetobacter oryzifermentans sp. nov., isolated from Korea traditional vinegar and reclassification of Acetobacter pasteurianus subsp. ascendens (Henneberg 1898) as Acetobacter ascendens comb. nov.</title>
        <authorList>
            <person name="Cho G.Y."/>
            <person name="Lee S.H."/>
        </authorList>
    </citation>
    <scope>NUCLEOTIDE SEQUENCE [LARGE SCALE GENOMIC DNA]</scope>
    <source>
        <strain evidence="2 3">SH</strain>
    </source>
</reference>
<evidence type="ECO:0000313" key="3">
    <source>
        <dbReference type="Proteomes" id="UP000256572"/>
    </source>
</evidence>
<organism evidence="2 3">
    <name type="scientific">Acetobacter pomorum</name>
    <dbReference type="NCBI Taxonomy" id="65959"/>
    <lineage>
        <taxon>Bacteria</taxon>
        <taxon>Pseudomonadati</taxon>
        <taxon>Pseudomonadota</taxon>
        <taxon>Alphaproteobacteria</taxon>
        <taxon>Acetobacterales</taxon>
        <taxon>Acetobacteraceae</taxon>
        <taxon>Acetobacter</taxon>
    </lineage>
</organism>
<protein>
    <submittedName>
        <fullName evidence="2">Uncharacterized protein</fullName>
    </submittedName>
</protein>
<name>A0AAN1PJ02_9PROT</name>
<keyword evidence="1" id="KW-0472">Membrane</keyword>
<dbReference type="EMBL" id="CP023189">
    <property type="protein sequence ID" value="AXN01051.1"/>
    <property type="molecule type" value="Genomic_DNA"/>
</dbReference>
<dbReference type="AlphaFoldDB" id="A0AAN1PJ02"/>
<gene>
    <name evidence="2" type="ORF">CJF59_11185</name>
</gene>
<accession>A0AAN1PJ02</accession>
<dbReference type="Proteomes" id="UP000256572">
    <property type="component" value="Chromosome"/>
</dbReference>
<keyword evidence="1" id="KW-0812">Transmembrane</keyword>
<feature type="transmembrane region" description="Helical" evidence="1">
    <location>
        <begin position="73"/>
        <end position="96"/>
    </location>
</feature>
<proteinExistence type="predicted"/>
<feature type="transmembrane region" description="Helical" evidence="1">
    <location>
        <begin position="29"/>
        <end position="53"/>
    </location>
</feature>